<reference evidence="2 3" key="1">
    <citation type="submission" date="2013-03" db="EMBL/GenBank/DDBJ databases">
        <title>The Genome Sequence of Capronia epimyces CBS 606.96.</title>
        <authorList>
            <consortium name="The Broad Institute Genomics Platform"/>
            <person name="Cuomo C."/>
            <person name="de Hoog S."/>
            <person name="Gorbushina A."/>
            <person name="Walker B."/>
            <person name="Young S.K."/>
            <person name="Zeng Q."/>
            <person name="Gargeya S."/>
            <person name="Fitzgerald M."/>
            <person name="Haas B."/>
            <person name="Abouelleil A."/>
            <person name="Allen A.W."/>
            <person name="Alvarado L."/>
            <person name="Arachchi H.M."/>
            <person name="Berlin A.M."/>
            <person name="Chapman S.B."/>
            <person name="Gainer-Dewar J."/>
            <person name="Goldberg J."/>
            <person name="Griggs A."/>
            <person name="Gujja S."/>
            <person name="Hansen M."/>
            <person name="Howarth C."/>
            <person name="Imamovic A."/>
            <person name="Ireland A."/>
            <person name="Larimer J."/>
            <person name="McCowan C."/>
            <person name="Murphy C."/>
            <person name="Pearson M."/>
            <person name="Poon T.W."/>
            <person name="Priest M."/>
            <person name="Roberts A."/>
            <person name="Saif S."/>
            <person name="Shea T."/>
            <person name="Sisk P."/>
            <person name="Sykes S."/>
            <person name="Wortman J."/>
            <person name="Nusbaum C."/>
            <person name="Birren B."/>
        </authorList>
    </citation>
    <scope>NUCLEOTIDE SEQUENCE [LARGE SCALE GENOMIC DNA]</scope>
    <source>
        <strain evidence="2 3">CBS 606.96</strain>
    </source>
</reference>
<comment type="caution">
    <text evidence="2">The sequence shown here is derived from an EMBL/GenBank/DDBJ whole genome shotgun (WGS) entry which is preliminary data.</text>
</comment>
<feature type="region of interest" description="Disordered" evidence="1">
    <location>
        <begin position="13"/>
        <end position="56"/>
    </location>
</feature>
<dbReference type="OrthoDB" id="5422320at2759"/>
<protein>
    <submittedName>
        <fullName evidence="2">Uncharacterized protein</fullName>
    </submittedName>
</protein>
<evidence type="ECO:0000256" key="1">
    <source>
        <dbReference type="SAM" id="MobiDB-lite"/>
    </source>
</evidence>
<dbReference type="InterPro" id="IPR024526">
    <property type="entry name" value="DUF3807"/>
</dbReference>
<gene>
    <name evidence="2" type="ORF">A1O3_03937</name>
</gene>
<dbReference type="RefSeq" id="XP_007732259.1">
    <property type="nucleotide sequence ID" value="XM_007734069.1"/>
</dbReference>
<dbReference type="HOGENOM" id="CLU_1695261_0_0_1"/>
<sequence>MLPQAEIDRLNQFHTGHFPGQPIPNLVESHPHIPEEVEIDQNNPSDGGDGLGYYEDGAKRTLTDEQIEMFRHSEIQRLLNERRVTREKEKKEEKRRLRKERGTERPGAVERRKRRFDDQPDSVQTNIDTLMYDDVQDHNAESDRASKNFMWPKIGSD</sequence>
<feature type="compositionally biased region" description="Basic and acidic residues" evidence="1">
    <location>
        <begin position="85"/>
        <end position="118"/>
    </location>
</feature>
<keyword evidence="3" id="KW-1185">Reference proteome</keyword>
<organism evidence="2 3">
    <name type="scientific">Capronia epimyces CBS 606.96</name>
    <dbReference type="NCBI Taxonomy" id="1182542"/>
    <lineage>
        <taxon>Eukaryota</taxon>
        <taxon>Fungi</taxon>
        <taxon>Dikarya</taxon>
        <taxon>Ascomycota</taxon>
        <taxon>Pezizomycotina</taxon>
        <taxon>Eurotiomycetes</taxon>
        <taxon>Chaetothyriomycetidae</taxon>
        <taxon>Chaetothyriales</taxon>
        <taxon>Herpotrichiellaceae</taxon>
        <taxon>Capronia</taxon>
    </lineage>
</organism>
<dbReference type="Pfam" id="PF12720">
    <property type="entry name" value="DUF3807"/>
    <property type="match status" value="1"/>
</dbReference>
<dbReference type="AlphaFoldDB" id="W9YBF7"/>
<dbReference type="STRING" id="1182542.W9YBF7"/>
<name>W9YBF7_9EURO</name>
<feature type="region of interest" description="Disordered" evidence="1">
    <location>
        <begin position="138"/>
        <end position="157"/>
    </location>
</feature>
<dbReference type="PANTHER" id="PTHR40642:SF1">
    <property type="entry name" value="YALI0F31295P"/>
    <property type="match status" value="1"/>
</dbReference>
<dbReference type="eggNOG" id="ENOG502SA5E">
    <property type="taxonomic scope" value="Eukaryota"/>
</dbReference>
<accession>W9YBF7</accession>
<dbReference type="GeneID" id="19168059"/>
<dbReference type="PANTHER" id="PTHR40642">
    <property type="entry name" value="YALI0F31295P"/>
    <property type="match status" value="1"/>
</dbReference>
<dbReference type="Proteomes" id="UP000019478">
    <property type="component" value="Unassembled WGS sequence"/>
</dbReference>
<evidence type="ECO:0000313" key="3">
    <source>
        <dbReference type="Proteomes" id="UP000019478"/>
    </source>
</evidence>
<evidence type="ECO:0000313" key="2">
    <source>
        <dbReference type="EMBL" id="EXJ86980.1"/>
    </source>
</evidence>
<proteinExistence type="predicted"/>
<dbReference type="EMBL" id="AMGY01000003">
    <property type="protein sequence ID" value="EXJ86980.1"/>
    <property type="molecule type" value="Genomic_DNA"/>
</dbReference>
<feature type="region of interest" description="Disordered" evidence="1">
    <location>
        <begin position="85"/>
        <end position="126"/>
    </location>
</feature>